<dbReference type="SUPFAM" id="SSF56719">
    <property type="entry name" value="Type II DNA topoisomerase"/>
    <property type="match status" value="1"/>
</dbReference>
<reference evidence="10 11" key="1">
    <citation type="submission" date="2022-05" db="EMBL/GenBank/DDBJ databases">
        <title>Microbulbifer sp. nov., isolated from sponge.</title>
        <authorList>
            <person name="Gao L."/>
        </authorList>
    </citation>
    <scope>NUCLEOTIDE SEQUENCE [LARGE SCALE GENOMIC DNA]</scope>
    <source>
        <strain evidence="10 11">MI-G</strain>
    </source>
</reference>
<dbReference type="InterPro" id="IPR005742">
    <property type="entry name" value="TopoIV_A_Gneg"/>
</dbReference>
<dbReference type="EC" id="5.6.2.2" evidence="7"/>
<dbReference type="InterPro" id="IPR013758">
    <property type="entry name" value="Topo_IIA_A/C_ab"/>
</dbReference>
<dbReference type="Pfam" id="PF03989">
    <property type="entry name" value="DNA_gyraseA_C"/>
    <property type="match status" value="2"/>
</dbReference>
<accession>A0ABY9EE83</accession>
<dbReference type="CDD" id="cd00187">
    <property type="entry name" value="TOP4c"/>
    <property type="match status" value="1"/>
</dbReference>
<dbReference type="EMBL" id="CP098023">
    <property type="protein sequence ID" value="WKD50343.1"/>
    <property type="molecule type" value="Genomic_DNA"/>
</dbReference>
<evidence type="ECO:0000256" key="2">
    <source>
        <dbReference type="ARBA" id="ARBA00022475"/>
    </source>
</evidence>
<evidence type="ECO:0000256" key="5">
    <source>
        <dbReference type="ARBA" id="ARBA00023136"/>
    </source>
</evidence>
<evidence type="ECO:0000256" key="4">
    <source>
        <dbReference type="ARBA" id="ARBA00023125"/>
    </source>
</evidence>
<comment type="similarity">
    <text evidence="7">Belongs to the type II topoisomerase GyrA/ParC subunit family. ParC type 1 subfamily.</text>
</comment>
<dbReference type="Pfam" id="PF00521">
    <property type="entry name" value="DNA_topoisoIV"/>
    <property type="match status" value="1"/>
</dbReference>
<feature type="domain" description="Topo IIA-type catalytic" evidence="9">
    <location>
        <begin position="36"/>
        <end position="499"/>
    </location>
</feature>
<dbReference type="InterPro" id="IPR013757">
    <property type="entry name" value="Topo_IIA_A_a_sf"/>
</dbReference>
<evidence type="ECO:0000256" key="8">
    <source>
        <dbReference type="PROSITE-ProRule" id="PRU01384"/>
    </source>
</evidence>
<feature type="active site" description="O-(5'-phospho-DNA)-tyrosine intermediate" evidence="7 8">
    <location>
        <position position="125"/>
    </location>
</feature>
<comment type="catalytic activity">
    <reaction evidence="1 7 8">
        <text>ATP-dependent breakage, passage and rejoining of double-stranded DNA.</text>
        <dbReference type="EC" id="5.6.2.2"/>
    </reaction>
</comment>
<dbReference type="InterPro" id="IPR013760">
    <property type="entry name" value="Topo_IIA-like_dom_sf"/>
</dbReference>
<organism evidence="10 11">
    <name type="scientific">Microbulbifer spongiae</name>
    <dbReference type="NCBI Taxonomy" id="2944933"/>
    <lineage>
        <taxon>Bacteria</taxon>
        <taxon>Pseudomonadati</taxon>
        <taxon>Pseudomonadota</taxon>
        <taxon>Gammaproteobacteria</taxon>
        <taxon>Cellvibrionales</taxon>
        <taxon>Microbulbiferaceae</taxon>
        <taxon>Microbulbifer</taxon>
    </lineage>
</organism>
<keyword evidence="11" id="KW-1185">Reference proteome</keyword>
<dbReference type="InterPro" id="IPR002205">
    <property type="entry name" value="Topo_IIA_dom_A"/>
</dbReference>
<feature type="site" description="Transition state stabilizer" evidence="7">
    <location>
        <position position="124"/>
    </location>
</feature>
<evidence type="ECO:0000313" key="11">
    <source>
        <dbReference type="Proteomes" id="UP001321520"/>
    </source>
</evidence>
<dbReference type="InterPro" id="IPR006691">
    <property type="entry name" value="GyrA/parC_rep"/>
</dbReference>
<dbReference type="NCBIfam" id="TIGR01062">
    <property type="entry name" value="parC_Gneg"/>
    <property type="match status" value="1"/>
</dbReference>
<dbReference type="PANTHER" id="PTHR43493:SF1">
    <property type="entry name" value="DNA TOPOISOMERASE 4 SUBUNIT A"/>
    <property type="match status" value="1"/>
</dbReference>
<evidence type="ECO:0000259" key="9">
    <source>
        <dbReference type="PROSITE" id="PS52040"/>
    </source>
</evidence>
<dbReference type="InterPro" id="IPR035516">
    <property type="entry name" value="Gyrase/topoIV_suA_C"/>
</dbReference>
<name>A0ABY9EE83_9GAMM</name>
<dbReference type="PANTHER" id="PTHR43493">
    <property type="entry name" value="DNA GYRASE/TOPOISOMERASE SUBUNIT A"/>
    <property type="match status" value="1"/>
</dbReference>
<feature type="site" description="Interaction with DNA" evidence="7">
    <location>
        <position position="82"/>
    </location>
</feature>
<dbReference type="NCBIfam" id="NF004044">
    <property type="entry name" value="PRK05561.1"/>
    <property type="match status" value="1"/>
</dbReference>
<proteinExistence type="inferred from homology"/>
<keyword evidence="4 7" id="KW-0238">DNA-binding</keyword>
<dbReference type="Gene3D" id="2.120.10.90">
    <property type="entry name" value="DNA gyrase/topoisomerase IV, subunit A, C-terminal"/>
    <property type="match status" value="1"/>
</dbReference>
<evidence type="ECO:0000313" key="10">
    <source>
        <dbReference type="EMBL" id="WKD50343.1"/>
    </source>
</evidence>
<dbReference type="Proteomes" id="UP001321520">
    <property type="component" value="Chromosome"/>
</dbReference>
<dbReference type="PROSITE" id="PS52040">
    <property type="entry name" value="TOPO_IIA"/>
    <property type="match status" value="1"/>
</dbReference>
<keyword evidence="6 7" id="KW-0413">Isomerase</keyword>
<dbReference type="HAMAP" id="MF_00936">
    <property type="entry name" value="ParC_type1"/>
    <property type="match status" value="1"/>
</dbReference>
<evidence type="ECO:0000256" key="3">
    <source>
        <dbReference type="ARBA" id="ARBA00023029"/>
    </source>
</evidence>
<dbReference type="RefSeq" id="WP_301416543.1">
    <property type="nucleotide sequence ID" value="NZ_CP098023.1"/>
</dbReference>
<feature type="site" description="Interaction with DNA" evidence="7">
    <location>
        <position position="44"/>
    </location>
</feature>
<keyword evidence="2 7" id="KW-1003">Cell membrane</keyword>
<dbReference type="Gene3D" id="3.90.199.10">
    <property type="entry name" value="Topoisomerase II, domain 5"/>
    <property type="match status" value="1"/>
</dbReference>
<keyword evidence="3 7" id="KW-0799">Topoisomerase</keyword>
<keyword evidence="5 7" id="KW-0472">Membrane</keyword>
<dbReference type="GO" id="GO:0003918">
    <property type="term" value="F:DNA topoisomerase type II (double strand cut, ATP-hydrolyzing) activity"/>
    <property type="evidence" value="ECO:0007669"/>
    <property type="project" value="UniProtKB-EC"/>
</dbReference>
<evidence type="ECO:0000256" key="7">
    <source>
        <dbReference type="HAMAP-Rule" id="MF_00936"/>
    </source>
</evidence>
<gene>
    <name evidence="7 10" type="primary">parC</name>
    <name evidence="10" type="ORF">M8T91_02615</name>
</gene>
<dbReference type="SMART" id="SM00434">
    <property type="entry name" value="TOP4c"/>
    <property type="match status" value="1"/>
</dbReference>
<evidence type="ECO:0000256" key="1">
    <source>
        <dbReference type="ARBA" id="ARBA00000185"/>
    </source>
</evidence>
<evidence type="ECO:0000256" key="6">
    <source>
        <dbReference type="ARBA" id="ARBA00023235"/>
    </source>
</evidence>
<dbReference type="Gene3D" id="3.30.1360.40">
    <property type="match status" value="1"/>
</dbReference>
<sequence length="749" mass="83108">MTDTTVYEATERLPLKAYTEKAYLDYSMYVILDRALPNIGDGLKPVQRRIVYAMSELGLKSSAKYKKSARTVGDVIGKYHPHGDSAVYEAMVLMAQPFSYRYPLVDGQGNWGSPDDPKSFAAMRYTESRMGNYSQVLLSELGQGTVDWQPNFDGTLEEPCVLPAQVPNILLNGTTGIAVGMATDIPPHNLCEVVNATVALLENPKATVEDLCAHIPGPDMPTEAEIITPREDMRKLYETGRGSIRMRALWSGEDGDIVVTALPHQVSGAKVLEQIAQQMQAKKLPMIADLRDESDHENPTRLVIVPRSNRVDVEAVMHHLFATTDLERNYRVNMNMIGIDGRPQVKALDKILREWLTFRATTTRRRLQFRLDKVEKRLHLLAGLLIAFLNIDEVIEIIRTCDEPRQELMERFELTEVQADYILDTRLRQLARLEEMKIRGEQAELEKERDTLSKTLGSERRLKTLIKKELLAAAKAFGDKRRSPIVTREESRAFSEAELLSADPITVVLSRKGWIRAAKGHDIDPAALSYKAGDGLGFAARGKSNQPALLLDSTGRSYAIAAHSLPSARGQGEPLSGRINPPSGATFEGLLMGPDNQRILLASDAGYGFIARLSDLQSRNKSGKALLTLPNGARVLPPCVLHCPQEALLAAVTSEGRMLVFPVSELPELSKGKGNKVINITAARAASREEVVVGVAVLEGKSQLLVHAGKRHTRIRISEMDHYRGERGRRGNKLPRGFQKVDRIEVLEK</sequence>
<comment type="function">
    <text evidence="7">Topoisomerase IV is essential for chromosome segregation. It relaxes supercoiled DNA. Performs the decatenation events required during the replication of a circular DNA molecule.</text>
</comment>
<comment type="subunit">
    <text evidence="7">Heterotetramer composed of ParC and ParE.</text>
</comment>
<comment type="subcellular location">
    <subcellularLocation>
        <location evidence="7">Cell membrane</location>
        <topology evidence="7">Peripheral membrane protein</topology>
    </subcellularLocation>
</comment>
<protein>
    <recommendedName>
        <fullName evidence="7">DNA topoisomerase 4 subunit A</fullName>
        <ecNumber evidence="7">5.6.2.2</ecNumber>
    </recommendedName>
    <alternativeName>
        <fullName evidence="7">Topoisomerase IV subunit A</fullName>
    </alternativeName>
</protein>
<dbReference type="InterPro" id="IPR050220">
    <property type="entry name" value="Type_II_DNA_Topoisomerases"/>
</dbReference>
<dbReference type="Gene3D" id="1.10.268.10">
    <property type="entry name" value="Topoisomerase, domain 3"/>
    <property type="match status" value="1"/>
</dbReference>
<dbReference type="SUPFAM" id="SSF101904">
    <property type="entry name" value="GyrA/ParC C-terminal domain-like"/>
    <property type="match status" value="1"/>
</dbReference>
<feature type="site" description="Interaction with DNA" evidence="7">
    <location>
        <position position="80"/>
    </location>
</feature>